<dbReference type="EMBL" id="JAINUF010000015">
    <property type="protein sequence ID" value="KAJ8341300.1"/>
    <property type="molecule type" value="Genomic_DNA"/>
</dbReference>
<reference evidence="2" key="1">
    <citation type="journal article" date="2023" name="Science">
        <title>Genome structures resolve the early diversification of teleost fishes.</title>
        <authorList>
            <person name="Parey E."/>
            <person name="Louis A."/>
            <person name="Montfort J."/>
            <person name="Bouchez O."/>
            <person name="Roques C."/>
            <person name="Iampietro C."/>
            <person name="Lluch J."/>
            <person name="Castinel A."/>
            <person name="Donnadieu C."/>
            <person name="Desvignes T."/>
            <person name="Floi Bucao C."/>
            <person name="Jouanno E."/>
            <person name="Wen M."/>
            <person name="Mejri S."/>
            <person name="Dirks R."/>
            <person name="Jansen H."/>
            <person name="Henkel C."/>
            <person name="Chen W.J."/>
            <person name="Zahm M."/>
            <person name="Cabau C."/>
            <person name="Klopp C."/>
            <person name="Thompson A.W."/>
            <person name="Robinson-Rechavi M."/>
            <person name="Braasch I."/>
            <person name="Lecointre G."/>
            <person name="Bobe J."/>
            <person name="Postlethwait J.H."/>
            <person name="Berthelot C."/>
            <person name="Roest Crollius H."/>
            <person name="Guiguen Y."/>
        </authorList>
    </citation>
    <scope>NUCLEOTIDE SEQUENCE</scope>
    <source>
        <strain evidence="2">WJC10195</strain>
    </source>
</reference>
<protein>
    <submittedName>
        <fullName evidence="2">Uncharacterized protein</fullName>
    </submittedName>
</protein>
<accession>A0A9Q1ELZ9</accession>
<keyword evidence="3" id="KW-1185">Reference proteome</keyword>
<evidence type="ECO:0000313" key="2">
    <source>
        <dbReference type="EMBL" id="KAJ8341300.1"/>
    </source>
</evidence>
<name>A0A9Q1ELZ9_SYNKA</name>
<organism evidence="2 3">
    <name type="scientific">Synaphobranchus kaupii</name>
    <name type="common">Kaup's arrowtooth eel</name>
    <dbReference type="NCBI Taxonomy" id="118154"/>
    <lineage>
        <taxon>Eukaryota</taxon>
        <taxon>Metazoa</taxon>
        <taxon>Chordata</taxon>
        <taxon>Craniata</taxon>
        <taxon>Vertebrata</taxon>
        <taxon>Euteleostomi</taxon>
        <taxon>Actinopterygii</taxon>
        <taxon>Neopterygii</taxon>
        <taxon>Teleostei</taxon>
        <taxon>Anguilliformes</taxon>
        <taxon>Synaphobranchidae</taxon>
        <taxon>Synaphobranchus</taxon>
    </lineage>
</organism>
<dbReference type="AlphaFoldDB" id="A0A9Q1ELZ9"/>
<comment type="caution">
    <text evidence="2">The sequence shown here is derived from an EMBL/GenBank/DDBJ whole genome shotgun (WGS) entry which is preliminary data.</text>
</comment>
<evidence type="ECO:0000313" key="3">
    <source>
        <dbReference type="Proteomes" id="UP001152622"/>
    </source>
</evidence>
<evidence type="ECO:0000256" key="1">
    <source>
        <dbReference type="SAM" id="MobiDB-lite"/>
    </source>
</evidence>
<dbReference type="Proteomes" id="UP001152622">
    <property type="component" value="Chromosome 15"/>
</dbReference>
<feature type="region of interest" description="Disordered" evidence="1">
    <location>
        <begin position="55"/>
        <end position="88"/>
    </location>
</feature>
<proteinExistence type="predicted"/>
<gene>
    <name evidence="2" type="ORF">SKAU_G00335910</name>
</gene>
<sequence length="141" mass="14894">MFEGTSRVLSARGARPAARVTGAVTLLSPNKRRSQRPGLGELPAIHDPLWQARGAKTTGRGELTPSLPSRILGRATSPPASACLQGPRRPVALSGPYITGNRISSQSPLPVPGLKRSFCPRSLLDLRLRIPGLVSHDAPPA</sequence>